<sequence>MAPLSAGTRCGVETRETATRVSWFVAVGGALGAAADLAVVDVPHGLVIPDFGRQQDGPQDDALPVGGADVQLGVGENSHRGLGSSKAPLPVFRVKLDDSTAAVDQVGGVRLTRVTMAHSAVSCAALKSVRTKR</sequence>
<evidence type="ECO:0000256" key="1">
    <source>
        <dbReference type="SAM" id="MobiDB-lite"/>
    </source>
</evidence>
<evidence type="ECO:0000313" key="3">
    <source>
        <dbReference type="Proteomes" id="UP000314294"/>
    </source>
</evidence>
<evidence type="ECO:0000313" key="2">
    <source>
        <dbReference type="EMBL" id="TNN72566.1"/>
    </source>
</evidence>
<organism evidence="2 3">
    <name type="scientific">Liparis tanakae</name>
    <name type="common">Tanaka's snailfish</name>
    <dbReference type="NCBI Taxonomy" id="230148"/>
    <lineage>
        <taxon>Eukaryota</taxon>
        <taxon>Metazoa</taxon>
        <taxon>Chordata</taxon>
        <taxon>Craniata</taxon>
        <taxon>Vertebrata</taxon>
        <taxon>Euteleostomi</taxon>
        <taxon>Actinopterygii</taxon>
        <taxon>Neopterygii</taxon>
        <taxon>Teleostei</taxon>
        <taxon>Neoteleostei</taxon>
        <taxon>Acanthomorphata</taxon>
        <taxon>Eupercaria</taxon>
        <taxon>Perciformes</taxon>
        <taxon>Cottioidei</taxon>
        <taxon>Cottales</taxon>
        <taxon>Liparidae</taxon>
        <taxon>Liparis</taxon>
    </lineage>
</organism>
<protein>
    <submittedName>
        <fullName evidence="2">Uncharacterized protein</fullName>
    </submittedName>
</protein>
<proteinExistence type="predicted"/>
<feature type="region of interest" description="Disordered" evidence="1">
    <location>
        <begin position="51"/>
        <end position="83"/>
    </location>
</feature>
<dbReference type="EMBL" id="SRLO01000135">
    <property type="protein sequence ID" value="TNN72566.1"/>
    <property type="molecule type" value="Genomic_DNA"/>
</dbReference>
<keyword evidence="3" id="KW-1185">Reference proteome</keyword>
<dbReference type="AlphaFoldDB" id="A0A4Z2I3B5"/>
<gene>
    <name evidence="2" type="ORF">EYF80_017173</name>
</gene>
<accession>A0A4Z2I3B5</accession>
<reference evidence="2 3" key="1">
    <citation type="submission" date="2019-03" db="EMBL/GenBank/DDBJ databases">
        <title>First draft genome of Liparis tanakae, snailfish: a comprehensive survey of snailfish specific genes.</title>
        <authorList>
            <person name="Kim W."/>
            <person name="Song I."/>
            <person name="Jeong J.-H."/>
            <person name="Kim D."/>
            <person name="Kim S."/>
            <person name="Ryu S."/>
            <person name="Song J.Y."/>
            <person name="Lee S.K."/>
        </authorList>
    </citation>
    <scope>NUCLEOTIDE SEQUENCE [LARGE SCALE GENOMIC DNA]</scope>
    <source>
        <tissue evidence="2">Muscle</tissue>
    </source>
</reference>
<name>A0A4Z2I3B5_9TELE</name>
<dbReference type="Proteomes" id="UP000314294">
    <property type="component" value="Unassembled WGS sequence"/>
</dbReference>
<dbReference type="OrthoDB" id="8987630at2759"/>
<comment type="caution">
    <text evidence="2">The sequence shown here is derived from an EMBL/GenBank/DDBJ whole genome shotgun (WGS) entry which is preliminary data.</text>
</comment>